<feature type="region of interest" description="Disordered" evidence="7">
    <location>
        <begin position="1"/>
        <end position="151"/>
    </location>
</feature>
<feature type="compositionally biased region" description="Low complexity" evidence="7">
    <location>
        <begin position="1090"/>
        <end position="1109"/>
    </location>
</feature>
<evidence type="ECO:0000256" key="1">
    <source>
        <dbReference type="ARBA" id="ARBA00004184"/>
    </source>
</evidence>
<evidence type="ECO:0000259" key="8">
    <source>
        <dbReference type="PROSITE" id="PS50913"/>
    </source>
</evidence>
<dbReference type="InterPro" id="IPR051952">
    <property type="entry name" value="Golgi-autophagy_related"/>
</dbReference>
<feature type="region of interest" description="Disordered" evidence="7">
    <location>
        <begin position="971"/>
        <end position="1001"/>
    </location>
</feature>
<feature type="compositionally biased region" description="Polar residues" evidence="7">
    <location>
        <begin position="1054"/>
        <end position="1084"/>
    </location>
</feature>
<feature type="region of interest" description="Disordered" evidence="7">
    <location>
        <begin position="321"/>
        <end position="343"/>
    </location>
</feature>
<keyword evidence="3" id="KW-0963">Cytoplasm</keyword>
<keyword evidence="10" id="KW-1185">Reference proteome</keyword>
<evidence type="ECO:0000256" key="3">
    <source>
        <dbReference type="ARBA" id="ARBA00022490"/>
    </source>
</evidence>
<feature type="region of interest" description="Disordered" evidence="7">
    <location>
        <begin position="1046"/>
        <end position="1126"/>
    </location>
</feature>
<feature type="compositionally biased region" description="Basic and acidic residues" evidence="7">
    <location>
        <begin position="268"/>
        <end position="281"/>
    </location>
</feature>
<gene>
    <name evidence="9" type="ORF">FKW77_007972</name>
</gene>
<feature type="compositionally biased region" description="Polar residues" evidence="7">
    <location>
        <begin position="88"/>
        <end position="101"/>
    </location>
</feature>
<dbReference type="InterPro" id="IPR000237">
    <property type="entry name" value="GRIP_dom"/>
</dbReference>
<sequence>MDSRPIKDAVDSRIAEEQARAAQQQSSPRPSTSRPRSGSRTGARASSPSKRRPRREQDGADKPPLPTGKGPDPSEFEPDFVVGEDDSSLNGPPSRTGTPAQNPVPRDGIATSVKDDGSAPQTEQEESSEAEAKAKEGAVPSSPAQLPDDVRQKLRKLERLEPKYSDLLRSYRVAHARISAIEPFEATLREHTPLTSINEPQALVEFLNQNNTKMSMVMEEMKRAFGEVVELKKKLEQEEQRSKDAIAEVETFKREKTAVPAQLAEEVPSEHTETGKRKPEDNSEDFFSYESELPRLQDEIKEYEGKLSRIQEENTVLKGELASANESAERLARDSESSTMDVQALKDGKARIEIEAAENTKALQGTIDDLTAKIHKAEKDVEDQQRESTKQQSLVDDLEQKLKDATTKSETLQTELEKFKSADTNVGEKIAALENSLAEARKPLLQAERRNETLNNLVQTLRAQLLEAQAEKTRLSSEVDKIRIEAQKEKGRQANGSDSTHLETPKSPVPSQSGASASAKKKNKKNKKKSGNPSSEATPDATVSTSELSPPSPTVSISGHDPEAIENAVRHALAPMEETVQSQKAQIARLEARIKNQEELEEEIEGLKDDLINVGQDHVTAKDRVKELQAERDALKESVEKLEKEIIDLKTSNKLNADANEAHSSLAKEFQELKHRADTLESDLSAAQQLAASRFKELTDLREILQKAQPELTSLRSEVAELRRSKEELASKNADLRRLEAREKDLKAEVAKYKMQLSAKDVDIRSLNDKVNLGAGQRNTLEDNVRRMQRDLQRTQSDKNDAIDAKEKFSRDLVKAQEELQTSRTKLAKLEQDVARLSTESSSLKEEMNLKSAQYNSAQSLMNSMQDQAQEIGAQMKEVRERCESLEEELADASRLLSERSREGETMRRLLADVDSRAESRIKEMQERMDLAIEERDRAEEQANTVGRRRTRELEELKNKVRDAERALNRAVEDKEEVESHEKELRRQKEDIEKRSMRSDEEVAEVRRAMGQLREALDETELQCRGLEKEKLEMKKALEDTMQRLEKLQKSNKVRASTTPFQNDRVNRYQTMTDELKALQTSKSRPLDPSVQSSRSSIESSRSTSRLGSPAPRNQRPSIANASGEGNHNAPIDYVYLKNVLLQFLEQKDKKHQMQLIPVLGMLLHFDKKDEQKWMAAVSVK</sequence>
<dbReference type="Proteomes" id="UP000316270">
    <property type="component" value="Chromosome 13"/>
</dbReference>
<reference evidence="9 10" key="1">
    <citation type="submission" date="2019-07" db="EMBL/GenBank/DDBJ databases">
        <title>Finished genome of Venturia effusa.</title>
        <authorList>
            <person name="Young C.A."/>
            <person name="Cox M.P."/>
            <person name="Ganley A.R.D."/>
            <person name="David W.J."/>
        </authorList>
    </citation>
    <scope>NUCLEOTIDE SEQUENCE [LARGE SCALE GENOMIC DNA]</scope>
    <source>
        <strain evidence="10">albino</strain>
    </source>
</reference>
<dbReference type="PANTHER" id="PTHR23157">
    <property type="entry name" value="GRIP AND COILED-COIL DOMAIN-CONTAINING PROTEIN 1"/>
    <property type="match status" value="1"/>
</dbReference>
<feature type="coiled-coil region" evidence="6">
    <location>
        <begin position="218"/>
        <end position="255"/>
    </location>
</feature>
<feature type="compositionally biased region" description="Basic and acidic residues" evidence="7">
    <location>
        <begin position="327"/>
        <end position="336"/>
    </location>
</feature>
<feature type="compositionally biased region" description="Polar residues" evidence="7">
    <location>
        <begin position="541"/>
        <end position="557"/>
    </location>
</feature>
<feature type="compositionally biased region" description="Basic and acidic residues" evidence="7">
    <location>
        <begin position="469"/>
        <end position="492"/>
    </location>
</feature>
<dbReference type="EMBL" id="CP042197">
    <property type="protein sequence ID" value="QDS75709.1"/>
    <property type="molecule type" value="Genomic_DNA"/>
</dbReference>
<dbReference type="SUPFAM" id="SSF57997">
    <property type="entry name" value="Tropomyosin"/>
    <property type="match status" value="1"/>
</dbReference>
<feature type="region of interest" description="Disordered" evidence="7">
    <location>
        <begin position="257"/>
        <end position="291"/>
    </location>
</feature>
<dbReference type="AlphaFoldDB" id="A0A517LJ87"/>
<dbReference type="Gene3D" id="1.10.287.1490">
    <property type="match status" value="2"/>
</dbReference>
<dbReference type="Pfam" id="PF01465">
    <property type="entry name" value="GRIP"/>
    <property type="match status" value="1"/>
</dbReference>
<feature type="region of interest" description="Disordered" evidence="7">
    <location>
        <begin position="469"/>
        <end position="564"/>
    </location>
</feature>
<evidence type="ECO:0000256" key="6">
    <source>
        <dbReference type="SAM" id="Coils"/>
    </source>
</evidence>
<accession>A0A517LJ87</accession>
<protein>
    <recommendedName>
        <fullName evidence="8">GRIP domain-containing protein</fullName>
    </recommendedName>
</protein>
<dbReference type="GO" id="GO:0005794">
    <property type="term" value="C:Golgi apparatus"/>
    <property type="evidence" value="ECO:0007669"/>
    <property type="project" value="TreeGrafter"/>
</dbReference>
<feature type="compositionally biased region" description="Polar residues" evidence="7">
    <location>
        <begin position="1115"/>
        <end position="1126"/>
    </location>
</feature>
<evidence type="ECO:0000313" key="9">
    <source>
        <dbReference type="EMBL" id="QDS75709.1"/>
    </source>
</evidence>
<feature type="compositionally biased region" description="Basic residues" evidence="7">
    <location>
        <begin position="519"/>
        <end position="530"/>
    </location>
</feature>
<dbReference type="SMART" id="SM00755">
    <property type="entry name" value="Grip"/>
    <property type="match status" value="1"/>
</dbReference>
<evidence type="ECO:0000256" key="7">
    <source>
        <dbReference type="SAM" id="MobiDB-lite"/>
    </source>
</evidence>
<name>A0A517LJ87_9PEZI</name>
<feature type="compositionally biased region" description="Basic and acidic residues" evidence="7">
    <location>
        <begin position="1"/>
        <end position="19"/>
    </location>
</feature>
<dbReference type="PROSITE" id="PS50913">
    <property type="entry name" value="GRIP"/>
    <property type="match status" value="1"/>
</dbReference>
<feature type="domain" description="GRIP" evidence="8">
    <location>
        <begin position="1127"/>
        <end position="1177"/>
    </location>
</feature>
<evidence type="ECO:0000256" key="2">
    <source>
        <dbReference type="ARBA" id="ARBA00004496"/>
    </source>
</evidence>
<evidence type="ECO:0000313" key="10">
    <source>
        <dbReference type="Proteomes" id="UP000316270"/>
    </source>
</evidence>
<organism evidence="9 10">
    <name type="scientific">Venturia effusa</name>
    <dbReference type="NCBI Taxonomy" id="50376"/>
    <lineage>
        <taxon>Eukaryota</taxon>
        <taxon>Fungi</taxon>
        <taxon>Dikarya</taxon>
        <taxon>Ascomycota</taxon>
        <taxon>Pezizomycotina</taxon>
        <taxon>Dothideomycetes</taxon>
        <taxon>Pleosporomycetidae</taxon>
        <taxon>Venturiales</taxon>
        <taxon>Venturiaceae</taxon>
        <taxon>Venturia</taxon>
    </lineage>
</organism>
<feature type="compositionally biased region" description="Low complexity" evidence="7">
    <location>
        <begin position="20"/>
        <end position="48"/>
    </location>
</feature>
<feature type="compositionally biased region" description="Acidic residues" evidence="7">
    <location>
        <begin position="74"/>
        <end position="87"/>
    </location>
</feature>
<evidence type="ECO:0000256" key="5">
    <source>
        <dbReference type="ARBA" id="ARBA00023136"/>
    </source>
</evidence>
<proteinExistence type="predicted"/>
<evidence type="ECO:0000256" key="4">
    <source>
        <dbReference type="ARBA" id="ARBA00023054"/>
    </source>
</evidence>
<dbReference type="OrthoDB" id="1926336at2759"/>
<keyword evidence="4 6" id="KW-0175">Coiled coil</keyword>
<comment type="subcellular location">
    <subcellularLocation>
        <location evidence="2">Cytoplasm</location>
    </subcellularLocation>
    <subcellularLocation>
        <location evidence="1">Endomembrane system</location>
        <topology evidence="1">Peripheral membrane protein</topology>
    </subcellularLocation>
</comment>
<dbReference type="Gene3D" id="1.20.5.170">
    <property type="match status" value="1"/>
</dbReference>
<dbReference type="STRING" id="50376.A0A517LJ87"/>
<keyword evidence="5" id="KW-0472">Membrane</keyword>
<dbReference type="PANTHER" id="PTHR23157:SF25">
    <property type="entry name" value="GRIP AND COILED-COIL DOMAIN-CONTAINING PROTEIN 1"/>
    <property type="match status" value="1"/>
</dbReference>